<keyword evidence="1" id="KW-0812">Transmembrane</keyword>
<dbReference type="Pfam" id="PF14015">
    <property type="entry name" value="DUF4231"/>
    <property type="match status" value="1"/>
</dbReference>
<reference evidence="2" key="1">
    <citation type="submission" date="2020-05" db="EMBL/GenBank/DDBJ databases">
        <authorList>
            <person name="Brown S."/>
            <person name="Huntemann M."/>
            <person name="Clum A."/>
            <person name="Spunde A."/>
            <person name="Palaniappan K."/>
            <person name="Ritter S."/>
            <person name="Mikhailova N."/>
            <person name="Chen I.-M."/>
            <person name="Stamatis D."/>
            <person name="Reddy T."/>
            <person name="O'Malley R."/>
            <person name="Daum C."/>
            <person name="Shapiro N."/>
            <person name="Ivanova N."/>
            <person name="Kyrpides N."/>
            <person name="Woyke T."/>
        </authorList>
    </citation>
    <scope>NUCLEOTIDE SEQUENCE</scope>
    <source>
        <strain evidence="2">DJ080</strain>
    </source>
</reference>
<sequence length="175" mass="20531">MKICKFFKNIINEDNRTSAIDRSSYIEKRLTEQIQWYDNKSKKAQKGFKFFTICTLIFNSLIPIIVIFSDTLSFEVKIVTTSLSSIICIFSSLIQLNKYQENWLKYRTICENLIREKIFFETKCGDYKNCTDPEELLIITCENLMSNERKDWLNINSKNRSSQNQSASNYSSTSS</sequence>
<dbReference type="NCBIfam" id="NF033634">
    <property type="entry name" value="SLATT_1"/>
    <property type="match status" value="1"/>
</dbReference>
<organism evidence="2 3">
    <name type="scientific">Clostridium beijerinckii</name>
    <name type="common">Clostridium MP</name>
    <dbReference type="NCBI Taxonomy" id="1520"/>
    <lineage>
        <taxon>Bacteria</taxon>
        <taxon>Bacillati</taxon>
        <taxon>Bacillota</taxon>
        <taxon>Clostridia</taxon>
        <taxon>Eubacteriales</taxon>
        <taxon>Clostridiaceae</taxon>
        <taxon>Clostridium</taxon>
    </lineage>
</organism>
<dbReference type="EMBL" id="JABSWW010000001">
    <property type="protein sequence ID" value="NRT90900.1"/>
    <property type="molecule type" value="Genomic_DNA"/>
</dbReference>
<evidence type="ECO:0000313" key="2">
    <source>
        <dbReference type="EMBL" id="NRT90900.1"/>
    </source>
</evidence>
<dbReference type="Proteomes" id="UP001193748">
    <property type="component" value="Unassembled WGS sequence"/>
</dbReference>
<evidence type="ECO:0008006" key="4">
    <source>
        <dbReference type="Google" id="ProtNLM"/>
    </source>
</evidence>
<feature type="transmembrane region" description="Helical" evidence="1">
    <location>
        <begin position="74"/>
        <end position="96"/>
    </location>
</feature>
<dbReference type="RefSeq" id="WP_173711722.1">
    <property type="nucleotide sequence ID" value="NZ_JABSWW010000001.1"/>
</dbReference>
<evidence type="ECO:0000313" key="3">
    <source>
        <dbReference type="Proteomes" id="UP001193748"/>
    </source>
</evidence>
<reference evidence="2" key="2">
    <citation type="journal article" date="2022" name="Nat. Biotechnol.">
        <title>Carbon-negative production of acetone and isopropanol by gas fermentation at industrial pilot scale.</title>
        <authorList>
            <person name="Liew F.E."/>
            <person name="Nogle R."/>
            <person name="Abdalla T."/>
            <person name="Rasor B.J."/>
            <person name="Canter C."/>
            <person name="Jensen R.O."/>
            <person name="Wang L."/>
            <person name="Strutz J."/>
            <person name="Chirania P."/>
            <person name="De Tissera S."/>
            <person name="Mueller A.P."/>
            <person name="Ruan Z."/>
            <person name="Gao A."/>
            <person name="Tran L."/>
            <person name="Engle N.L."/>
            <person name="Bromley J.C."/>
            <person name="Daniell J."/>
            <person name="Conrado R."/>
            <person name="Tschaplinski T.J."/>
            <person name="Giannone R.J."/>
            <person name="Hettich R.L."/>
            <person name="Karim A.S."/>
            <person name="Simpson S.D."/>
            <person name="Brown S.D."/>
            <person name="Leang C."/>
            <person name="Jewett M.C."/>
            <person name="Kopke M."/>
        </authorList>
    </citation>
    <scope>NUCLEOTIDE SEQUENCE</scope>
    <source>
        <strain evidence="2">DJ080</strain>
    </source>
</reference>
<keyword evidence="1" id="KW-1133">Transmembrane helix</keyword>
<name>A0AAX0B695_CLOBE</name>
<proteinExistence type="predicted"/>
<feature type="transmembrane region" description="Helical" evidence="1">
    <location>
        <begin position="50"/>
        <end position="68"/>
    </location>
</feature>
<dbReference type="AlphaFoldDB" id="A0AAX0B695"/>
<comment type="caution">
    <text evidence="2">The sequence shown here is derived from an EMBL/GenBank/DDBJ whole genome shotgun (WGS) entry which is preliminary data.</text>
</comment>
<gene>
    <name evidence="2" type="ORF">B0H41_004579</name>
</gene>
<dbReference type="InterPro" id="IPR025325">
    <property type="entry name" value="DUF4231"/>
</dbReference>
<accession>A0AAX0B695</accession>
<evidence type="ECO:0000256" key="1">
    <source>
        <dbReference type="SAM" id="Phobius"/>
    </source>
</evidence>
<protein>
    <recommendedName>
        <fullName evidence="4">DUF4231 domain-containing protein</fullName>
    </recommendedName>
</protein>
<keyword evidence="1" id="KW-0472">Membrane</keyword>